<organism evidence="6 7">
    <name type="scientific">Heterostelium pallidum (strain ATCC 26659 / Pp 5 / PN500)</name>
    <name type="common">Cellular slime mold</name>
    <name type="synonym">Polysphondylium pallidum</name>
    <dbReference type="NCBI Taxonomy" id="670386"/>
    <lineage>
        <taxon>Eukaryota</taxon>
        <taxon>Amoebozoa</taxon>
        <taxon>Evosea</taxon>
        <taxon>Eumycetozoa</taxon>
        <taxon>Dictyostelia</taxon>
        <taxon>Acytosteliales</taxon>
        <taxon>Acytosteliaceae</taxon>
        <taxon>Heterostelium</taxon>
    </lineage>
</organism>
<dbReference type="PROSITE" id="PS01186">
    <property type="entry name" value="EGF_2"/>
    <property type="match status" value="1"/>
</dbReference>
<dbReference type="PROSITE" id="PS00022">
    <property type="entry name" value="EGF_1"/>
    <property type="match status" value="1"/>
</dbReference>
<dbReference type="Pfam" id="PF24893">
    <property type="entry name" value="DUF7743"/>
    <property type="match status" value="1"/>
</dbReference>
<gene>
    <name evidence="6" type="ORF">PPL_06871</name>
</gene>
<feature type="domain" description="EGF-like" evidence="5">
    <location>
        <begin position="852"/>
        <end position="884"/>
    </location>
</feature>
<feature type="compositionally biased region" description="Pro residues" evidence="3">
    <location>
        <begin position="834"/>
        <end position="853"/>
    </location>
</feature>
<dbReference type="AlphaFoldDB" id="D3BDR9"/>
<proteinExistence type="predicted"/>
<keyword evidence="1 2" id="KW-1015">Disulfide bond</keyword>
<dbReference type="Pfam" id="PF22933">
    <property type="entry name" value="ComC_SSD"/>
    <property type="match status" value="1"/>
</dbReference>
<dbReference type="PROSITE" id="PS50026">
    <property type="entry name" value="EGF_3"/>
    <property type="match status" value="1"/>
</dbReference>
<evidence type="ECO:0000313" key="6">
    <source>
        <dbReference type="EMBL" id="EFA80050.1"/>
    </source>
</evidence>
<dbReference type="CDD" id="cd00054">
    <property type="entry name" value="EGF_CA"/>
    <property type="match status" value="1"/>
</dbReference>
<dbReference type="InterPro" id="IPR056645">
    <property type="entry name" value="DUF7743"/>
</dbReference>
<dbReference type="Pfam" id="PF07974">
    <property type="entry name" value="EGF_2"/>
    <property type="match status" value="1"/>
</dbReference>
<dbReference type="InterPro" id="IPR000742">
    <property type="entry name" value="EGF"/>
</dbReference>
<dbReference type="InterPro" id="IPR013111">
    <property type="entry name" value="EGF_extracell"/>
</dbReference>
<dbReference type="Proteomes" id="UP000001396">
    <property type="component" value="Unassembled WGS sequence"/>
</dbReference>
<dbReference type="GeneID" id="31362352"/>
<dbReference type="InParanoid" id="D3BDR9"/>
<dbReference type="EMBL" id="ADBJ01000031">
    <property type="protein sequence ID" value="EFA80050.1"/>
    <property type="molecule type" value="Genomic_DNA"/>
</dbReference>
<reference evidence="6 7" key="1">
    <citation type="journal article" date="2011" name="Genome Res.">
        <title>Phylogeny-wide analysis of social amoeba genomes highlights ancient origins for complex intercellular communication.</title>
        <authorList>
            <person name="Heidel A.J."/>
            <person name="Lawal H.M."/>
            <person name="Felder M."/>
            <person name="Schilde C."/>
            <person name="Helps N.R."/>
            <person name="Tunggal B."/>
            <person name="Rivero F."/>
            <person name="John U."/>
            <person name="Schleicher M."/>
            <person name="Eichinger L."/>
            <person name="Platzer M."/>
            <person name="Noegel A.A."/>
            <person name="Schaap P."/>
            <person name="Gloeckner G."/>
        </authorList>
    </citation>
    <scope>NUCLEOTIDE SEQUENCE [LARGE SCALE GENOMIC DNA]</scope>
    <source>
        <strain evidence="7">ATCC 26659 / Pp 5 / PN500</strain>
    </source>
</reference>
<accession>D3BDR9</accession>
<dbReference type="SMART" id="SM00181">
    <property type="entry name" value="EGF"/>
    <property type="match status" value="1"/>
</dbReference>
<evidence type="ECO:0000256" key="2">
    <source>
        <dbReference type="PROSITE-ProRule" id="PRU00076"/>
    </source>
</evidence>
<comment type="caution">
    <text evidence="6">The sequence shown here is derived from an EMBL/GenBank/DDBJ whole genome shotgun (WGS) entry which is preliminary data.</text>
</comment>
<keyword evidence="4" id="KW-0812">Transmembrane</keyword>
<dbReference type="InterPro" id="IPR054484">
    <property type="entry name" value="ComC_SSD"/>
</dbReference>
<keyword evidence="4" id="KW-0472">Membrane</keyword>
<comment type="caution">
    <text evidence="2">Lacks conserved residue(s) required for the propagation of feature annotation.</text>
</comment>
<evidence type="ECO:0000259" key="5">
    <source>
        <dbReference type="PROSITE" id="PS50026"/>
    </source>
</evidence>
<dbReference type="RefSeq" id="XP_020432170.1">
    <property type="nucleotide sequence ID" value="XM_020577722.1"/>
</dbReference>
<keyword evidence="7" id="KW-1185">Reference proteome</keyword>
<keyword evidence="2" id="KW-0245">EGF-like domain</keyword>
<dbReference type="Gene3D" id="2.10.25.10">
    <property type="entry name" value="Laminin"/>
    <property type="match status" value="1"/>
</dbReference>
<evidence type="ECO:0000256" key="1">
    <source>
        <dbReference type="ARBA" id="ARBA00023157"/>
    </source>
</evidence>
<sequence>MSQIYGFSYEIKYPDNLPKYGTPNCTFISQISVVNYTEAILLTSEHTFSYEVILIPPNSFTSILNFSVTPDSDDPIVLLNKRIPIKFDFDCSEAPLLSLKSSEDTVFVDRKISLDVVLLVKLNYTRYYSLGCQLARNYSNCFGCQIQGIPSFADGLFNITLNPIMNIHCNYSTSPLNITIIDVYQNSAYTLQVNNPLSTLNNTNFISVSTYPESIQIVATYNSNSIGPKISSIIEIRSKENQLFNLIAMNSFSNNNILPTFIGYSSNTSSSHYLCQTPIQTSLSFNQSLYNFKDNIVLLNNRMISKEIQFNDIFENVIDGNIYIRSDFRLGQSDSFKIEYNYQTVQFKFPFGFGKGTLKQYNHIFDYPFSVYTQSMNVLPIYQIQPFIPQTYNNPIPEVDKTAPFLISCNITALSYYSFRYTIQAGDIESGIYSITILEDYDPRGEGTVILYQSNIIGGNIWNGTFSVDMNVDGYNHDSSFSIVIESRSGLKSIFKSETFIPFTVNYINRFPKKVYWSVDDILDIQAVFNDTNPIGKYTSKLFLLLAGQDDDIIPRIQIDILPPNLSKSNMILSGSFVPGTGFHEFSLPYIPYSSSFGDNLNYVLLGDRDIPSKVESYSDIVMMPPTLKAIDITTLEQGLQFNFTFQCFGQVNCENTPITNGYVVIQGEYDPVPKRFNFSQISNNFASLVELSKTTCRSQNYTVVSAYLSDGYRESDSDDPNTISPFLYIQRDNLSVYHLCYTPAPDSNPPTLTSFSMSPTSINASIAYFIVVQVVIEDDQRIKYFPTFYWGAGNISVSLYGLTDEYDNFNGYSTYDLSKFNQSIIHRKYDGEPPTPAPYTPQPTTKPPTTPPPPCTNQCSNNGVCILNNQCKCNSGYFGPNCEGTSFAIPKPLPDPEEPRVISDPKSDINLEISIEELVEIDSLEVVSNRYSLLNKKWTLMTSNNNNTYKYSLAINNETNLYIQIDWSDQERIIQFAGLNITIAPHSLKYTISLDHYSFKSNLNFLQLRMSTNFSSNDEKCSSSIETSGNNNDLEWIKLQYNGKILYGRFVQIALVDDQPQKASTKLIESEEEGGSSYFGINIPFFVNTVVLDPDFSVLVTDQYDKCKDPLLSTGAIIGIAVGGAVFVILSLTSFIIFYNRTRRAILVYKLKSLLKPKSNTVELN</sequence>
<dbReference type="PANTHER" id="PTHR31378">
    <property type="entry name" value="EGF-LIKE DOMAIN-CONTAINING PROTEIN-RELATED-RELATED"/>
    <property type="match status" value="1"/>
</dbReference>
<keyword evidence="4" id="KW-1133">Transmembrane helix</keyword>
<feature type="disulfide bond" evidence="2">
    <location>
        <begin position="874"/>
        <end position="883"/>
    </location>
</feature>
<name>D3BDR9_HETP5</name>
<protein>
    <recommendedName>
        <fullName evidence="5">EGF-like domain-containing protein</fullName>
    </recommendedName>
</protein>
<evidence type="ECO:0000313" key="7">
    <source>
        <dbReference type="Proteomes" id="UP000001396"/>
    </source>
</evidence>
<evidence type="ECO:0000256" key="3">
    <source>
        <dbReference type="SAM" id="MobiDB-lite"/>
    </source>
</evidence>
<evidence type="ECO:0000256" key="4">
    <source>
        <dbReference type="SAM" id="Phobius"/>
    </source>
</evidence>
<feature type="disulfide bond" evidence="2">
    <location>
        <begin position="856"/>
        <end position="866"/>
    </location>
</feature>
<feature type="region of interest" description="Disordered" evidence="3">
    <location>
        <begin position="831"/>
        <end position="853"/>
    </location>
</feature>
<feature type="transmembrane region" description="Helical" evidence="4">
    <location>
        <begin position="1117"/>
        <end position="1140"/>
    </location>
</feature>